<dbReference type="EMBL" id="KZ505704">
    <property type="protein sequence ID" value="PKU46609.1"/>
    <property type="molecule type" value="Genomic_DNA"/>
</dbReference>
<proteinExistence type="predicted"/>
<name>A0A2I0UKN9_LIMLA</name>
<evidence type="ECO:0000256" key="1">
    <source>
        <dbReference type="SAM" id="MobiDB-lite"/>
    </source>
</evidence>
<sequence>MGSWFGTVENSETRSEAEDEECTNGVKNDWEEQSGLHRLERGTNCESCDRDKIHHVSDTNLTVKNNRNVKGKIELAAQGIHIFTGTMRLQESQVPENRGEVHSKEDLPSVEEDLISTGEDTSVMLGPFLDYLVQEGHGYTTAKPVKSHKDKEGFGACELCAEAETAGLVQPGEEKAQGHLIPYLVGVEVKNMDADSSEWHPMTGQEAMYRN</sequence>
<reference evidence="3" key="1">
    <citation type="submission" date="2017-11" db="EMBL/GenBank/DDBJ databases">
        <authorList>
            <person name="Lima N.C."/>
            <person name="Parody-Merino A.M."/>
            <person name="Battley P.F."/>
            <person name="Fidler A.E."/>
            <person name="Prosdocimi F."/>
        </authorList>
    </citation>
    <scope>NUCLEOTIDE SEQUENCE [LARGE SCALE GENOMIC DNA]</scope>
</reference>
<dbReference type="AlphaFoldDB" id="A0A2I0UKN9"/>
<dbReference type="Proteomes" id="UP000233556">
    <property type="component" value="Unassembled WGS sequence"/>
</dbReference>
<feature type="region of interest" description="Disordered" evidence="1">
    <location>
        <begin position="1"/>
        <end position="24"/>
    </location>
</feature>
<reference evidence="3" key="2">
    <citation type="submission" date="2017-12" db="EMBL/GenBank/DDBJ databases">
        <title>Genome sequence of the Bar-tailed Godwit (Limosa lapponica baueri).</title>
        <authorList>
            <person name="Lima N.C.B."/>
            <person name="Parody-Merino A.M."/>
            <person name="Battley P.F."/>
            <person name="Fidler A.E."/>
            <person name="Prosdocimi F."/>
        </authorList>
    </citation>
    <scope>NUCLEOTIDE SEQUENCE [LARGE SCALE GENOMIC DNA]</scope>
</reference>
<dbReference type="OrthoDB" id="10551549at2759"/>
<gene>
    <name evidence="2" type="ORF">llap_3100</name>
</gene>
<organism evidence="2 3">
    <name type="scientific">Limosa lapponica baueri</name>
    <dbReference type="NCBI Taxonomy" id="1758121"/>
    <lineage>
        <taxon>Eukaryota</taxon>
        <taxon>Metazoa</taxon>
        <taxon>Chordata</taxon>
        <taxon>Craniata</taxon>
        <taxon>Vertebrata</taxon>
        <taxon>Euteleostomi</taxon>
        <taxon>Archelosauria</taxon>
        <taxon>Archosauria</taxon>
        <taxon>Dinosauria</taxon>
        <taxon>Saurischia</taxon>
        <taxon>Theropoda</taxon>
        <taxon>Coelurosauria</taxon>
        <taxon>Aves</taxon>
        <taxon>Neognathae</taxon>
        <taxon>Neoaves</taxon>
        <taxon>Charadriiformes</taxon>
        <taxon>Scolopacidae</taxon>
        <taxon>Limosa</taxon>
    </lineage>
</organism>
<evidence type="ECO:0000313" key="2">
    <source>
        <dbReference type="EMBL" id="PKU46609.1"/>
    </source>
</evidence>
<keyword evidence="3" id="KW-1185">Reference proteome</keyword>
<accession>A0A2I0UKN9</accession>
<evidence type="ECO:0000313" key="3">
    <source>
        <dbReference type="Proteomes" id="UP000233556"/>
    </source>
</evidence>
<protein>
    <submittedName>
        <fullName evidence="2">Uncharacterized protein</fullName>
    </submittedName>
</protein>